<reference evidence="5 6" key="1">
    <citation type="journal article" date="2019" name="Genome Biol. Evol.">
        <title>The Rhododendron genome and chromosomal organization provide insight into shared whole-genome duplications across the heath family (Ericaceae).</title>
        <authorList>
            <person name="Soza V.L."/>
            <person name="Lindsley D."/>
            <person name="Waalkes A."/>
            <person name="Ramage E."/>
            <person name="Patwardhan R.P."/>
            <person name="Burton J.N."/>
            <person name="Adey A."/>
            <person name="Kumar A."/>
            <person name="Qiu R."/>
            <person name="Shendure J."/>
            <person name="Hall B."/>
        </authorList>
    </citation>
    <scope>NUCLEOTIDE SEQUENCE [LARGE SCALE GENOMIC DNA]</scope>
    <source>
        <strain evidence="5">RSF 1966-606</strain>
    </source>
</reference>
<organism evidence="5 6">
    <name type="scientific">Rhododendron williamsianum</name>
    <dbReference type="NCBI Taxonomy" id="262921"/>
    <lineage>
        <taxon>Eukaryota</taxon>
        <taxon>Viridiplantae</taxon>
        <taxon>Streptophyta</taxon>
        <taxon>Embryophyta</taxon>
        <taxon>Tracheophyta</taxon>
        <taxon>Spermatophyta</taxon>
        <taxon>Magnoliopsida</taxon>
        <taxon>eudicotyledons</taxon>
        <taxon>Gunneridae</taxon>
        <taxon>Pentapetalae</taxon>
        <taxon>asterids</taxon>
        <taxon>Ericales</taxon>
        <taxon>Ericaceae</taxon>
        <taxon>Ericoideae</taxon>
        <taxon>Rhodoreae</taxon>
        <taxon>Rhododendron</taxon>
    </lineage>
</organism>
<accession>A0A6A4LP67</accession>
<dbReference type="InterPro" id="IPR044839">
    <property type="entry name" value="NDR1-like"/>
</dbReference>
<comment type="subcellular location">
    <subcellularLocation>
        <location evidence="1">Membrane</location>
    </subcellularLocation>
</comment>
<dbReference type="PANTHER" id="PTHR31415:SF4">
    <property type="entry name" value="NDR1_HIN1-LIKE PROTEIN 3"/>
    <property type="match status" value="1"/>
</dbReference>
<evidence type="ECO:0000313" key="6">
    <source>
        <dbReference type="Proteomes" id="UP000428333"/>
    </source>
</evidence>
<keyword evidence="4" id="KW-0812">Transmembrane</keyword>
<feature type="compositionally biased region" description="Polar residues" evidence="3">
    <location>
        <begin position="1"/>
        <end position="21"/>
    </location>
</feature>
<evidence type="ECO:0000313" key="5">
    <source>
        <dbReference type="EMBL" id="KAE9462716.1"/>
    </source>
</evidence>
<keyword evidence="4" id="KW-1133">Transmembrane helix</keyword>
<evidence type="ECO:0000256" key="4">
    <source>
        <dbReference type="SAM" id="Phobius"/>
    </source>
</evidence>
<protein>
    <submittedName>
        <fullName evidence="5">Uncharacterized protein</fullName>
    </submittedName>
</protein>
<dbReference type="PANTHER" id="PTHR31415">
    <property type="entry name" value="OS05G0367900 PROTEIN"/>
    <property type="match status" value="1"/>
</dbReference>
<dbReference type="GO" id="GO:0005886">
    <property type="term" value="C:plasma membrane"/>
    <property type="evidence" value="ECO:0007669"/>
    <property type="project" value="TreeGrafter"/>
</dbReference>
<evidence type="ECO:0000256" key="1">
    <source>
        <dbReference type="ARBA" id="ARBA00004370"/>
    </source>
</evidence>
<feature type="region of interest" description="Disordered" evidence="3">
    <location>
        <begin position="1"/>
        <end position="22"/>
    </location>
</feature>
<comment type="caution">
    <text evidence="5">The sequence shown here is derived from an EMBL/GenBank/DDBJ whole genome shotgun (WGS) entry which is preliminary data.</text>
</comment>
<evidence type="ECO:0000256" key="3">
    <source>
        <dbReference type="SAM" id="MobiDB-lite"/>
    </source>
</evidence>
<name>A0A6A4LP67_9ERIC</name>
<dbReference type="AlphaFoldDB" id="A0A6A4LP67"/>
<dbReference type="OrthoDB" id="1591143at2759"/>
<keyword evidence="2 4" id="KW-0472">Membrane</keyword>
<proteinExistence type="predicted"/>
<dbReference type="EMBL" id="QEFC01000677">
    <property type="protein sequence ID" value="KAE9462716.1"/>
    <property type="molecule type" value="Genomic_DNA"/>
</dbReference>
<dbReference type="GO" id="GO:0098542">
    <property type="term" value="P:defense response to other organism"/>
    <property type="evidence" value="ECO:0007669"/>
    <property type="project" value="InterPro"/>
</dbReference>
<feature type="non-terminal residue" evidence="5">
    <location>
        <position position="1"/>
    </location>
</feature>
<gene>
    <name evidence="5" type="ORF">C3L33_05378</name>
</gene>
<feature type="transmembrane region" description="Helical" evidence="4">
    <location>
        <begin position="36"/>
        <end position="60"/>
    </location>
</feature>
<dbReference type="Proteomes" id="UP000428333">
    <property type="component" value="Linkage Group LG03"/>
</dbReference>
<evidence type="ECO:0000256" key="2">
    <source>
        <dbReference type="ARBA" id="ARBA00023136"/>
    </source>
</evidence>
<sequence length="236" mass="26014">MANPRESQAAVSSTTNSSSRPVGQPVNYERIFRINVYYCFFWGLLLVLYAVVFSCAQYFIGRHSSPKFQISSFSVSPGFNTSSCPSSLLLDHSDWKITFLVRNPTRWDPTSYGQLEVSLLYHGVSISSTSVSPFHLHKEDKGLVAASMATILPVDNNVVVGNINDDLKDGAVNFTVAVNGTVRWLKSRPWRGDWHDVTVSCYNVMVGFYGNNGGALVGGGSAECKAHVKIGFWEFP</sequence>
<keyword evidence="6" id="KW-1185">Reference proteome</keyword>
<dbReference type="GO" id="GO:0009506">
    <property type="term" value="C:plasmodesma"/>
    <property type="evidence" value="ECO:0007669"/>
    <property type="project" value="TreeGrafter"/>
</dbReference>